<accession>A0AAN7UWR6</accession>
<keyword evidence="2" id="KW-1185">Reference proteome</keyword>
<sequence>MAQNDSPTPSLFLCAALVEEAQYLSRDVFPSGGVVVHDTGGCGEDNVTELTSGQELRNPLFHL</sequence>
<reference evidence="1 2" key="1">
    <citation type="submission" date="2023-10" db="EMBL/GenBank/DDBJ databases">
        <title>Draft genome sequence of Xylaria bambusicola isolate GMP-LS, the root and basal stem rot pathogen of sugarcane in Indonesia.</title>
        <authorList>
            <person name="Selvaraj P."/>
            <person name="Muralishankar V."/>
            <person name="Muruganantham S."/>
            <person name="Sp S."/>
            <person name="Haryani S."/>
            <person name="Lau K.J.X."/>
            <person name="Naqvi N.I."/>
        </authorList>
    </citation>
    <scope>NUCLEOTIDE SEQUENCE [LARGE SCALE GENOMIC DNA]</scope>
    <source>
        <strain evidence="1">GMP-LS</strain>
    </source>
</reference>
<gene>
    <name evidence="1" type="ORF">RRF57_011421</name>
</gene>
<name>A0AAN7UWR6_9PEZI</name>
<evidence type="ECO:0000313" key="2">
    <source>
        <dbReference type="Proteomes" id="UP001305414"/>
    </source>
</evidence>
<dbReference type="EMBL" id="JAWHQM010000057">
    <property type="protein sequence ID" value="KAK5635709.1"/>
    <property type="molecule type" value="Genomic_DNA"/>
</dbReference>
<evidence type="ECO:0000313" key="1">
    <source>
        <dbReference type="EMBL" id="KAK5635709.1"/>
    </source>
</evidence>
<proteinExistence type="predicted"/>
<protein>
    <submittedName>
        <fullName evidence="1">Uncharacterized protein</fullName>
    </submittedName>
</protein>
<dbReference type="AlphaFoldDB" id="A0AAN7UWR6"/>
<dbReference type="Proteomes" id="UP001305414">
    <property type="component" value="Unassembled WGS sequence"/>
</dbReference>
<comment type="caution">
    <text evidence="1">The sequence shown here is derived from an EMBL/GenBank/DDBJ whole genome shotgun (WGS) entry which is preliminary data.</text>
</comment>
<organism evidence="1 2">
    <name type="scientific">Xylaria bambusicola</name>
    <dbReference type="NCBI Taxonomy" id="326684"/>
    <lineage>
        <taxon>Eukaryota</taxon>
        <taxon>Fungi</taxon>
        <taxon>Dikarya</taxon>
        <taxon>Ascomycota</taxon>
        <taxon>Pezizomycotina</taxon>
        <taxon>Sordariomycetes</taxon>
        <taxon>Xylariomycetidae</taxon>
        <taxon>Xylariales</taxon>
        <taxon>Xylariaceae</taxon>
        <taxon>Xylaria</taxon>
    </lineage>
</organism>